<comment type="caution">
    <text evidence="5">The sequence shown here is derived from an EMBL/GenBank/DDBJ whole genome shotgun (WGS) entry which is preliminary data.</text>
</comment>
<evidence type="ECO:0000256" key="1">
    <source>
        <dbReference type="ARBA" id="ARBA00009481"/>
    </source>
</evidence>
<dbReference type="GO" id="GO:0016757">
    <property type="term" value="F:glycosyltransferase activity"/>
    <property type="evidence" value="ECO:0007669"/>
    <property type="project" value="UniProtKB-KW"/>
</dbReference>
<dbReference type="RefSeq" id="WP_251590309.1">
    <property type="nucleotide sequence ID" value="NZ_JAMLJI010000001.1"/>
</dbReference>
<keyword evidence="3 5" id="KW-0808">Transferase</keyword>
<comment type="similarity">
    <text evidence="1">Belongs to the glycosyltransferase group 1 family. Glycosyltransferase 4 subfamily.</text>
</comment>
<evidence type="ECO:0000256" key="2">
    <source>
        <dbReference type="ARBA" id="ARBA00022676"/>
    </source>
</evidence>
<evidence type="ECO:0000313" key="6">
    <source>
        <dbReference type="Proteomes" id="UP001269375"/>
    </source>
</evidence>
<dbReference type="Pfam" id="PF00534">
    <property type="entry name" value="Glycos_transf_1"/>
    <property type="match status" value="1"/>
</dbReference>
<keyword evidence="6" id="KW-1185">Reference proteome</keyword>
<dbReference type="PANTHER" id="PTHR12526:SF640">
    <property type="entry name" value="COLANIC ACID BIOSYNTHESIS GLYCOSYLTRANSFERASE WCAL-RELATED"/>
    <property type="match status" value="1"/>
</dbReference>
<gene>
    <name evidence="5" type="ORF">QC825_12085</name>
</gene>
<keyword evidence="2 5" id="KW-0328">Glycosyltransferase</keyword>
<dbReference type="Gene3D" id="3.40.50.2000">
    <property type="entry name" value="Glycogen Phosphorylase B"/>
    <property type="match status" value="2"/>
</dbReference>
<dbReference type="PANTHER" id="PTHR12526">
    <property type="entry name" value="GLYCOSYLTRANSFERASE"/>
    <property type="match status" value="1"/>
</dbReference>
<evidence type="ECO:0000256" key="3">
    <source>
        <dbReference type="ARBA" id="ARBA00022679"/>
    </source>
</evidence>
<reference evidence="5 6" key="1">
    <citation type="submission" date="2023-04" db="EMBL/GenBank/DDBJ databases">
        <title>A long-awaited taxogenomic arrangement of the family Halomonadaceae.</title>
        <authorList>
            <person name="De La Haba R."/>
            <person name="Chuvochina M."/>
            <person name="Wittouck S."/>
            <person name="Arahal D.R."/>
            <person name="Sanchez-Porro C."/>
            <person name="Hugenholtz P."/>
            <person name="Ventosa A."/>
        </authorList>
    </citation>
    <scope>NUCLEOTIDE SEQUENCE [LARGE SCALE GENOMIC DNA]</scope>
    <source>
        <strain evidence="5 6">DSM 22428</strain>
    </source>
</reference>
<evidence type="ECO:0000259" key="4">
    <source>
        <dbReference type="Pfam" id="PF00534"/>
    </source>
</evidence>
<evidence type="ECO:0000313" key="5">
    <source>
        <dbReference type="EMBL" id="MDR5896815.1"/>
    </source>
</evidence>
<sequence length="405" mass="45305">MKIAFFVTGFPKLSETFILNQIVGLIDKGHDVSILSFEKEYGISHDLISKYDLLSRTVYLLPASDNKWVKAAKLLAYGVVGFLKKPAMPSNLDRESINHFAALGKNGFLGKFDMVIAHFGPVGVQASNLRNDGLFTGKLATVFHGYDISRYQVMADYEARYKTLFSEGELFLPISHLWADKLKQLGCPPEKVVLHRMGVDSNSFSWIEGYKPPEHDAPVRFLSVARLAPKKGIDTAIEALGELHKQGIDFSYRVIGSGDQLQGYQQRAEELDIADKIVFLGNQTQATIRDEMEHAHFFLLPSKTSFDGDMEGIPVALMEAMCLGLPVISSTHSGIPELIEHRRSGFLAREADAESLSQTIREALSYSAEDMLDIRNNAREKVNLEFDKFKLIDELESILRNETTP</sequence>
<proteinExistence type="inferred from homology"/>
<feature type="domain" description="Glycosyl transferase family 1" evidence="4">
    <location>
        <begin position="218"/>
        <end position="380"/>
    </location>
</feature>
<dbReference type="InterPro" id="IPR001296">
    <property type="entry name" value="Glyco_trans_1"/>
</dbReference>
<dbReference type="EMBL" id="JARWAO010000006">
    <property type="protein sequence ID" value="MDR5896815.1"/>
    <property type="molecule type" value="Genomic_DNA"/>
</dbReference>
<name>A0ABU1GY81_9GAMM</name>
<dbReference type="Proteomes" id="UP001269375">
    <property type="component" value="Unassembled WGS sequence"/>
</dbReference>
<protein>
    <submittedName>
        <fullName evidence="5">Glycosyltransferase</fullName>
        <ecNumber evidence="5">2.4.-.-</ecNumber>
    </submittedName>
</protein>
<accession>A0ABU1GY81</accession>
<dbReference type="SUPFAM" id="SSF53756">
    <property type="entry name" value="UDP-Glycosyltransferase/glycogen phosphorylase"/>
    <property type="match status" value="1"/>
</dbReference>
<organism evidence="5 6">
    <name type="scientific">Larsenimonas suaedae</name>
    <dbReference type="NCBI Taxonomy" id="1851019"/>
    <lineage>
        <taxon>Bacteria</taxon>
        <taxon>Pseudomonadati</taxon>
        <taxon>Pseudomonadota</taxon>
        <taxon>Gammaproteobacteria</taxon>
        <taxon>Oceanospirillales</taxon>
        <taxon>Halomonadaceae</taxon>
        <taxon>Larsenimonas</taxon>
    </lineage>
</organism>
<dbReference type="EC" id="2.4.-.-" evidence="5"/>